<dbReference type="GO" id="GO:0005886">
    <property type="term" value="C:plasma membrane"/>
    <property type="evidence" value="ECO:0007669"/>
    <property type="project" value="TreeGrafter"/>
</dbReference>
<dbReference type="Gene3D" id="1.20.1640.10">
    <property type="entry name" value="Multidrug efflux transporter AcrB transmembrane domain"/>
    <property type="match status" value="1"/>
</dbReference>
<dbReference type="SUPFAM" id="SSF82866">
    <property type="entry name" value="Multidrug efflux transporter AcrB transmembrane domain"/>
    <property type="match status" value="1"/>
</dbReference>
<dbReference type="AlphaFoldDB" id="A0A381Z501"/>
<accession>A0A381Z501</accession>
<dbReference type="PANTHER" id="PTHR33406:SF10">
    <property type="entry name" value="SSD DOMAIN-CONTAINING PROTEIN"/>
    <property type="match status" value="1"/>
</dbReference>
<evidence type="ECO:0000256" key="1">
    <source>
        <dbReference type="SAM" id="Phobius"/>
    </source>
</evidence>
<feature type="non-terminal residue" evidence="2">
    <location>
        <position position="1"/>
    </location>
</feature>
<feature type="transmembrane region" description="Helical" evidence="1">
    <location>
        <begin position="241"/>
        <end position="265"/>
    </location>
</feature>
<organism evidence="2">
    <name type="scientific">marine metagenome</name>
    <dbReference type="NCBI Taxonomy" id="408172"/>
    <lineage>
        <taxon>unclassified sequences</taxon>
        <taxon>metagenomes</taxon>
        <taxon>ecological metagenomes</taxon>
    </lineage>
</organism>
<name>A0A381Z501_9ZZZZ</name>
<evidence type="ECO:0000313" key="2">
    <source>
        <dbReference type="EMBL" id="SVA83952.1"/>
    </source>
</evidence>
<gene>
    <name evidence="2" type="ORF">METZ01_LOCUS136806</name>
</gene>
<sequence length="276" mass="30209">VFGQRKLLLAIFLLVTAVLFGFATQTKIDAGFEKQLPQGHPYIETFTKYQSQFGGANRVMVALMAREGDIFTPEYFTTLEAVTQQMYGMPGVDQSSVTSLFTPNVRFTEVVEDGFTGGNVVPSDFTPTPEGLAKVRENALKSNYMGRLVTDSFNGAMVMVNLLDIDPDTGERLDTFALAKRLEALRVKHESDAVSVHIIGFAKVMGDVRDGALNVVTFFGITVLLTALLVWLYAQSFWFAALPLGCSISAVAWQLGLLNLLGYGIDPMSILVPFLV</sequence>
<keyword evidence="1" id="KW-1133">Transmembrane helix</keyword>
<dbReference type="PANTHER" id="PTHR33406">
    <property type="entry name" value="MEMBRANE PROTEIN MJ1562-RELATED"/>
    <property type="match status" value="1"/>
</dbReference>
<feature type="non-terminal residue" evidence="2">
    <location>
        <position position="276"/>
    </location>
</feature>
<keyword evidence="1" id="KW-0812">Transmembrane</keyword>
<dbReference type="InterPro" id="IPR050545">
    <property type="entry name" value="Mycobact_MmpL"/>
</dbReference>
<dbReference type="EMBL" id="UINC01019858">
    <property type="protein sequence ID" value="SVA83952.1"/>
    <property type="molecule type" value="Genomic_DNA"/>
</dbReference>
<evidence type="ECO:0008006" key="3">
    <source>
        <dbReference type="Google" id="ProtNLM"/>
    </source>
</evidence>
<reference evidence="2" key="1">
    <citation type="submission" date="2018-05" db="EMBL/GenBank/DDBJ databases">
        <authorList>
            <person name="Lanie J.A."/>
            <person name="Ng W.-L."/>
            <person name="Kazmierczak K.M."/>
            <person name="Andrzejewski T.M."/>
            <person name="Davidsen T.M."/>
            <person name="Wayne K.J."/>
            <person name="Tettelin H."/>
            <person name="Glass J.I."/>
            <person name="Rusch D."/>
            <person name="Podicherti R."/>
            <person name="Tsui H.-C.T."/>
            <person name="Winkler M.E."/>
        </authorList>
    </citation>
    <scope>NUCLEOTIDE SEQUENCE</scope>
</reference>
<proteinExistence type="predicted"/>
<protein>
    <recommendedName>
        <fullName evidence="3">Membrane transport protein MMPL domain-containing protein</fullName>
    </recommendedName>
</protein>
<feature type="transmembrane region" description="Helical" evidence="1">
    <location>
        <begin position="212"/>
        <end position="234"/>
    </location>
</feature>
<keyword evidence="1" id="KW-0472">Membrane</keyword>